<dbReference type="PANTHER" id="PTHR10458:SF21">
    <property type="entry name" value="PEPTIDE DEFORMYLASE"/>
    <property type="match status" value="1"/>
</dbReference>
<dbReference type="AlphaFoldDB" id="A0A858Q5R5"/>
<name>A0A858Q5R5_9GAMM</name>
<evidence type="ECO:0000256" key="3">
    <source>
        <dbReference type="ARBA" id="ARBA00022801"/>
    </source>
</evidence>
<keyword evidence="8" id="KW-1185">Reference proteome</keyword>
<comment type="function">
    <text evidence="6">Removes the formyl group from the N-terminal Met of newly synthesized proteins. Requires at least a dipeptide for an efficient rate of reaction. N-terminal L-methionine is a prerequisite for activity but the enzyme has broad specificity at other positions.</text>
</comment>
<sequence>MFPARPAEEATVTILSILEFPDERLRKKAAPVEVFDDALRRTIDDMFETMYAAPGVGLAATQVNVHKRVLVIDVSEEKSAPLCLINPELLEKNGSGEMEEGCLSVPGIFEKVSRADSVRVRAQDRHGDFFEMSAEGLLAVCIQHEMDHLEGKLFLDHLSALKRQMARKKLQKERRMKEINKAPRAAAAV</sequence>
<dbReference type="PANTHER" id="PTHR10458">
    <property type="entry name" value="PEPTIDE DEFORMYLASE"/>
    <property type="match status" value="1"/>
</dbReference>
<comment type="catalytic activity">
    <reaction evidence="6">
        <text>N-terminal N-formyl-L-methionyl-[peptide] + H2O = N-terminal L-methionyl-[peptide] + formate</text>
        <dbReference type="Rhea" id="RHEA:24420"/>
        <dbReference type="Rhea" id="RHEA-COMP:10639"/>
        <dbReference type="Rhea" id="RHEA-COMP:10640"/>
        <dbReference type="ChEBI" id="CHEBI:15377"/>
        <dbReference type="ChEBI" id="CHEBI:15740"/>
        <dbReference type="ChEBI" id="CHEBI:49298"/>
        <dbReference type="ChEBI" id="CHEBI:64731"/>
        <dbReference type="EC" id="3.5.1.88"/>
    </reaction>
</comment>
<dbReference type="PIRSF" id="PIRSF004749">
    <property type="entry name" value="Pep_def"/>
    <property type="match status" value="1"/>
</dbReference>
<keyword evidence="3 6" id="KW-0378">Hydrolase</keyword>
<reference evidence="8" key="1">
    <citation type="submission" date="2019-12" db="EMBL/GenBank/DDBJ databases">
        <authorList>
            <person name="Awala S.I."/>
            <person name="Rhee S.K."/>
        </authorList>
    </citation>
    <scope>NUCLEOTIDE SEQUENCE [LARGE SCALE GENOMIC DNA]</scope>
    <source>
        <strain evidence="8">IM1</strain>
    </source>
</reference>
<keyword evidence="2 6" id="KW-0479">Metal-binding</keyword>
<proteinExistence type="inferred from homology"/>
<feature type="active site" evidence="6">
    <location>
        <position position="145"/>
    </location>
</feature>
<comment type="cofactor">
    <cofactor evidence="6">
        <name>Fe(2+)</name>
        <dbReference type="ChEBI" id="CHEBI:29033"/>
    </cofactor>
    <text evidence="6">Binds 1 Fe(2+) ion.</text>
</comment>
<dbReference type="HAMAP" id="MF_00163">
    <property type="entry name" value="Pep_deformylase"/>
    <property type="match status" value="1"/>
</dbReference>
<dbReference type="CDD" id="cd00487">
    <property type="entry name" value="Pep_deformylase"/>
    <property type="match status" value="1"/>
</dbReference>
<evidence type="ECO:0000313" key="7">
    <source>
        <dbReference type="EMBL" id="QJD29144.1"/>
    </source>
</evidence>
<dbReference type="Pfam" id="PF01327">
    <property type="entry name" value="Pep_deformylase"/>
    <property type="match status" value="1"/>
</dbReference>
<dbReference type="InterPro" id="IPR023635">
    <property type="entry name" value="Peptide_deformylase"/>
</dbReference>
<dbReference type="SUPFAM" id="SSF56420">
    <property type="entry name" value="Peptide deformylase"/>
    <property type="match status" value="1"/>
</dbReference>
<dbReference type="EMBL" id="CP046565">
    <property type="protein sequence ID" value="QJD29144.1"/>
    <property type="molecule type" value="Genomic_DNA"/>
</dbReference>
<evidence type="ECO:0000256" key="1">
    <source>
        <dbReference type="ARBA" id="ARBA00010759"/>
    </source>
</evidence>
<protein>
    <recommendedName>
        <fullName evidence="6">Peptide deformylase</fullName>
        <shortName evidence="6">PDF</shortName>
        <ecNumber evidence="6">3.5.1.88</ecNumber>
    </recommendedName>
    <alternativeName>
        <fullName evidence="6">Polypeptide deformylase</fullName>
    </alternativeName>
</protein>
<dbReference type="PRINTS" id="PR01576">
    <property type="entry name" value="PDEFORMYLASE"/>
</dbReference>
<evidence type="ECO:0000256" key="6">
    <source>
        <dbReference type="HAMAP-Rule" id="MF_00163"/>
    </source>
</evidence>
<accession>A0A858Q5R5</accession>
<feature type="binding site" evidence="6">
    <location>
        <position position="144"/>
    </location>
    <ligand>
        <name>Fe cation</name>
        <dbReference type="ChEBI" id="CHEBI:24875"/>
    </ligand>
</feature>
<dbReference type="GO" id="GO:0006412">
    <property type="term" value="P:translation"/>
    <property type="evidence" value="ECO:0007669"/>
    <property type="project" value="UniProtKB-UniRule"/>
</dbReference>
<dbReference type="GO" id="GO:0046872">
    <property type="term" value="F:metal ion binding"/>
    <property type="evidence" value="ECO:0007669"/>
    <property type="project" value="UniProtKB-KW"/>
</dbReference>
<dbReference type="Gene3D" id="3.90.45.10">
    <property type="entry name" value="Peptide deformylase"/>
    <property type="match status" value="1"/>
</dbReference>
<feature type="binding site" evidence="6">
    <location>
        <position position="102"/>
    </location>
    <ligand>
        <name>Fe cation</name>
        <dbReference type="ChEBI" id="CHEBI:24875"/>
    </ligand>
</feature>
<evidence type="ECO:0000313" key="8">
    <source>
        <dbReference type="Proteomes" id="UP000503004"/>
    </source>
</evidence>
<dbReference type="InterPro" id="IPR036821">
    <property type="entry name" value="Peptide_deformylase_sf"/>
</dbReference>
<keyword evidence="5 6" id="KW-0408">Iron</keyword>
<organism evidence="7 8">
    <name type="scientific">Methylococcus geothermalis</name>
    <dbReference type="NCBI Taxonomy" id="2681310"/>
    <lineage>
        <taxon>Bacteria</taxon>
        <taxon>Pseudomonadati</taxon>
        <taxon>Pseudomonadota</taxon>
        <taxon>Gammaproteobacteria</taxon>
        <taxon>Methylococcales</taxon>
        <taxon>Methylococcaceae</taxon>
        <taxon>Methylococcus</taxon>
    </lineage>
</organism>
<dbReference type="FunFam" id="3.90.45.10:FF:000001">
    <property type="entry name" value="Peptide deformylase"/>
    <property type="match status" value="1"/>
</dbReference>
<dbReference type="GO" id="GO:0042586">
    <property type="term" value="F:peptide deformylase activity"/>
    <property type="evidence" value="ECO:0007669"/>
    <property type="project" value="UniProtKB-UniRule"/>
</dbReference>
<keyword evidence="4 6" id="KW-0648">Protein biosynthesis</keyword>
<comment type="similarity">
    <text evidence="1 6">Belongs to the polypeptide deformylase family.</text>
</comment>
<evidence type="ECO:0000256" key="5">
    <source>
        <dbReference type="ARBA" id="ARBA00023004"/>
    </source>
</evidence>
<evidence type="ECO:0000256" key="4">
    <source>
        <dbReference type="ARBA" id="ARBA00022917"/>
    </source>
</evidence>
<evidence type="ECO:0000256" key="2">
    <source>
        <dbReference type="ARBA" id="ARBA00022723"/>
    </source>
</evidence>
<dbReference type="KEGG" id="metu:GNH96_03625"/>
<dbReference type="NCBIfam" id="TIGR00079">
    <property type="entry name" value="pept_deformyl"/>
    <property type="match status" value="1"/>
</dbReference>
<gene>
    <name evidence="6" type="primary">def</name>
    <name evidence="7" type="ORF">GNH96_03625</name>
</gene>
<dbReference type="NCBIfam" id="NF001159">
    <property type="entry name" value="PRK00150.1-3"/>
    <property type="match status" value="1"/>
</dbReference>
<dbReference type="Proteomes" id="UP000503004">
    <property type="component" value="Chromosome"/>
</dbReference>
<feature type="binding site" evidence="6">
    <location>
        <position position="148"/>
    </location>
    <ligand>
        <name>Fe cation</name>
        <dbReference type="ChEBI" id="CHEBI:24875"/>
    </ligand>
</feature>
<dbReference type="EC" id="3.5.1.88" evidence="6"/>